<dbReference type="RefSeq" id="WP_214157056.1">
    <property type="nucleotide sequence ID" value="NZ_JAHBAY010000007.1"/>
</dbReference>
<dbReference type="Proteomes" id="UP001197247">
    <property type="component" value="Unassembled WGS sequence"/>
</dbReference>
<name>A0ABS5TMC8_9ACTN</name>
<proteinExistence type="predicted"/>
<evidence type="ECO:0000313" key="2">
    <source>
        <dbReference type="Proteomes" id="UP001197247"/>
    </source>
</evidence>
<keyword evidence="2" id="KW-1185">Reference proteome</keyword>
<organism evidence="1 2">
    <name type="scientific">Kineosporia corallincola</name>
    <dbReference type="NCBI Taxonomy" id="2835133"/>
    <lineage>
        <taxon>Bacteria</taxon>
        <taxon>Bacillati</taxon>
        <taxon>Actinomycetota</taxon>
        <taxon>Actinomycetes</taxon>
        <taxon>Kineosporiales</taxon>
        <taxon>Kineosporiaceae</taxon>
        <taxon>Kineosporia</taxon>
    </lineage>
</organism>
<comment type="caution">
    <text evidence="1">The sequence shown here is derived from an EMBL/GenBank/DDBJ whole genome shotgun (WGS) entry which is preliminary data.</text>
</comment>
<sequence length="47" mass="4476">MTTVTGVPDGYTYVVQTGTPGVGSVPPGVGLISARAALAADVDGGIS</sequence>
<protein>
    <submittedName>
        <fullName evidence="1">Uncharacterized protein</fullName>
    </submittedName>
</protein>
<dbReference type="EMBL" id="JAHBAY010000007">
    <property type="protein sequence ID" value="MBT0770754.1"/>
    <property type="molecule type" value="Genomic_DNA"/>
</dbReference>
<reference evidence="1 2" key="1">
    <citation type="submission" date="2021-05" db="EMBL/GenBank/DDBJ databases">
        <title>Kineosporia and Streptomyces sp. nov. two new marine actinobacteria isolated from Coral.</title>
        <authorList>
            <person name="Buangrab K."/>
            <person name="Sutthacheep M."/>
            <person name="Yeemin T."/>
            <person name="Harunari E."/>
            <person name="Igarashi Y."/>
            <person name="Kanchanasin P."/>
            <person name="Tanasupawat S."/>
            <person name="Phongsopitanun W."/>
        </authorList>
    </citation>
    <scope>NUCLEOTIDE SEQUENCE [LARGE SCALE GENOMIC DNA]</scope>
    <source>
        <strain evidence="1 2">J2-2</strain>
    </source>
</reference>
<accession>A0ABS5TMC8</accession>
<evidence type="ECO:0000313" key="1">
    <source>
        <dbReference type="EMBL" id="MBT0770754.1"/>
    </source>
</evidence>
<gene>
    <name evidence="1" type="ORF">KIH74_17555</name>
</gene>